<dbReference type="GO" id="GO:0004556">
    <property type="term" value="F:alpha-amylase activity"/>
    <property type="evidence" value="ECO:0007669"/>
    <property type="project" value="TreeGrafter"/>
</dbReference>
<evidence type="ECO:0000256" key="1">
    <source>
        <dbReference type="ARBA" id="ARBA00008061"/>
    </source>
</evidence>
<dbReference type="SUPFAM" id="SSF51445">
    <property type="entry name" value="(Trans)glycosidases"/>
    <property type="match status" value="1"/>
</dbReference>
<comment type="caution">
    <text evidence="3">The sequence shown here is derived from an EMBL/GenBank/DDBJ whole genome shotgun (WGS) entry which is preliminary data.</text>
</comment>
<dbReference type="RefSeq" id="WP_281846105.1">
    <property type="nucleotide sequence ID" value="NZ_BAAAOL010000002.1"/>
</dbReference>
<dbReference type="InterPro" id="IPR022567">
    <property type="entry name" value="DUF3459"/>
</dbReference>
<comment type="similarity">
    <text evidence="1">Belongs to the glycosyl hydrolase 13 family.</text>
</comment>
<reference evidence="3" key="1">
    <citation type="submission" date="2022-12" db="EMBL/GenBank/DDBJ databases">
        <title>Reference genome sequencing for broad-spectrum identification of bacterial and archaeal isolates by mass spectrometry.</title>
        <authorList>
            <person name="Sekiguchi Y."/>
            <person name="Tourlousse D.M."/>
        </authorList>
    </citation>
    <scope>NUCLEOTIDE SEQUENCE</scope>
    <source>
        <strain evidence="3">LLR39Z86</strain>
    </source>
</reference>
<keyword evidence="4" id="KW-1185">Reference proteome</keyword>
<protein>
    <submittedName>
        <fullName evidence="3">Alpha-glucosidase</fullName>
    </submittedName>
</protein>
<dbReference type="InterPro" id="IPR045857">
    <property type="entry name" value="O16G_dom_2"/>
</dbReference>
<dbReference type="Pfam" id="PF11941">
    <property type="entry name" value="DUF3459"/>
    <property type="match status" value="1"/>
</dbReference>
<dbReference type="GO" id="GO:0009313">
    <property type="term" value="P:oligosaccharide catabolic process"/>
    <property type="evidence" value="ECO:0007669"/>
    <property type="project" value="TreeGrafter"/>
</dbReference>
<dbReference type="SMART" id="SM00642">
    <property type="entry name" value="Aamy"/>
    <property type="match status" value="1"/>
</dbReference>
<dbReference type="InterPro" id="IPR006047">
    <property type="entry name" value="GH13_cat_dom"/>
</dbReference>
<sequence length="526" mass="58068">MSEAPVSAAPQWWRDAVIYQVYPRSFADADGDGMGDLEGIRSRIPYLARLGVDAIWLSPFFASPQNDAGYDVSDYRAIEPRFGDLDDFDRMLETAHAHGIRLIADLVPNHTSSEHEWFKAALAAGPGSPERARYWFRDVDAAAPDTPPNNWQSIFGGPAWTKTEDGKQWYLHLFDATQPDLNWENPEVHEEFQSVLRFWLDRGVDGFRIDVAHGMVKAEGLPDTGGDGTIEMIGTTLAPFFDQDGVHDIYRTWRPIIEEYEGDRIFVAEAWTDSAERRALYLRPDELHQAFNFDLVLAPFKAAEFRKAIDAEIANNAGVGAPCTWVLSNHDVQRHVTRYGGGEIGLARAKAATQLLLSLPGVVYVYQGEELGLNEVLDLPAEVREDPTFFRTNGEQIGRDGCRVPLPWTREGDSLGFGAGGSWLPQPADWAERSVEAEDGVEGSTLEFYRAAINLRKGLRGSVTGLTWLGDPGDDAFAFDNGALVCVVNFSDEPVPVAGYGTEVLLASTPLENGTLPAGSTVWFAK</sequence>
<dbReference type="Pfam" id="PF00128">
    <property type="entry name" value="Alpha-amylase"/>
    <property type="match status" value="1"/>
</dbReference>
<dbReference type="PANTHER" id="PTHR10357">
    <property type="entry name" value="ALPHA-AMYLASE FAMILY MEMBER"/>
    <property type="match status" value="1"/>
</dbReference>
<dbReference type="InterPro" id="IPR017853">
    <property type="entry name" value="GH"/>
</dbReference>
<evidence type="ECO:0000313" key="3">
    <source>
        <dbReference type="EMBL" id="GLI41429.1"/>
    </source>
</evidence>
<dbReference type="Gene3D" id="3.90.400.10">
    <property type="entry name" value="Oligo-1,6-glucosidase, Domain 2"/>
    <property type="match status" value="1"/>
</dbReference>
<accession>A0A9W6LG84</accession>
<dbReference type="PANTHER" id="PTHR10357:SF179">
    <property type="entry name" value="NEUTRAL AND BASIC AMINO ACID TRANSPORT PROTEIN RBAT"/>
    <property type="match status" value="1"/>
</dbReference>
<gene>
    <name evidence="3" type="ORF">GALLR39Z86_12790</name>
</gene>
<name>A0A9W6LG84_9ACTN</name>
<dbReference type="EMBL" id="BSDT01000001">
    <property type="protein sequence ID" value="GLI41429.1"/>
    <property type="molecule type" value="Genomic_DNA"/>
</dbReference>
<proteinExistence type="inferred from homology"/>
<organism evidence="3 4">
    <name type="scientific">Glycomyces algeriensis</name>
    <dbReference type="NCBI Taxonomy" id="256037"/>
    <lineage>
        <taxon>Bacteria</taxon>
        <taxon>Bacillati</taxon>
        <taxon>Actinomycetota</taxon>
        <taxon>Actinomycetes</taxon>
        <taxon>Glycomycetales</taxon>
        <taxon>Glycomycetaceae</taxon>
        <taxon>Glycomyces</taxon>
    </lineage>
</organism>
<dbReference type="CDD" id="cd11332">
    <property type="entry name" value="AmyAc_OligoGlu_TS"/>
    <property type="match status" value="1"/>
</dbReference>
<feature type="domain" description="Glycosyl hydrolase family 13 catalytic" evidence="2">
    <location>
        <begin position="20"/>
        <end position="403"/>
    </location>
</feature>
<dbReference type="AlphaFoldDB" id="A0A9W6LG84"/>
<evidence type="ECO:0000313" key="4">
    <source>
        <dbReference type="Proteomes" id="UP001144313"/>
    </source>
</evidence>
<dbReference type="Proteomes" id="UP001144313">
    <property type="component" value="Unassembled WGS sequence"/>
</dbReference>
<dbReference type="Gene3D" id="3.20.20.80">
    <property type="entry name" value="Glycosidases"/>
    <property type="match status" value="1"/>
</dbReference>
<evidence type="ECO:0000259" key="2">
    <source>
        <dbReference type="SMART" id="SM00642"/>
    </source>
</evidence>